<accession>A0A382G963</accession>
<reference evidence="2" key="1">
    <citation type="submission" date="2018-05" db="EMBL/GenBank/DDBJ databases">
        <authorList>
            <person name="Lanie J.A."/>
            <person name="Ng W.-L."/>
            <person name="Kazmierczak K.M."/>
            <person name="Andrzejewski T.M."/>
            <person name="Davidsen T.M."/>
            <person name="Wayne K.J."/>
            <person name="Tettelin H."/>
            <person name="Glass J.I."/>
            <person name="Rusch D."/>
            <person name="Podicherti R."/>
            <person name="Tsui H.-C.T."/>
            <person name="Winkler M.E."/>
        </authorList>
    </citation>
    <scope>NUCLEOTIDE SEQUENCE</scope>
</reference>
<gene>
    <name evidence="2" type="ORF">METZ01_LOCUS223961</name>
</gene>
<feature type="compositionally biased region" description="Polar residues" evidence="1">
    <location>
        <begin position="1"/>
        <end position="18"/>
    </location>
</feature>
<protein>
    <submittedName>
        <fullName evidence="2">Uncharacterized protein</fullName>
    </submittedName>
</protein>
<evidence type="ECO:0000256" key="1">
    <source>
        <dbReference type="SAM" id="MobiDB-lite"/>
    </source>
</evidence>
<dbReference type="EMBL" id="UINC01053957">
    <property type="protein sequence ID" value="SVB71107.1"/>
    <property type="molecule type" value="Genomic_DNA"/>
</dbReference>
<proteinExistence type="predicted"/>
<sequence>MTEATATASNTQETQPHQSGEAMHAGFWFNRIIEYWNLPTADLVLDHVRRGKVQVVQVGNFGVDFYGLADDPDVVRQW</sequence>
<feature type="non-terminal residue" evidence="2">
    <location>
        <position position="78"/>
    </location>
</feature>
<dbReference type="AlphaFoldDB" id="A0A382G963"/>
<feature type="region of interest" description="Disordered" evidence="1">
    <location>
        <begin position="1"/>
        <end position="20"/>
    </location>
</feature>
<name>A0A382G963_9ZZZZ</name>
<organism evidence="2">
    <name type="scientific">marine metagenome</name>
    <dbReference type="NCBI Taxonomy" id="408172"/>
    <lineage>
        <taxon>unclassified sequences</taxon>
        <taxon>metagenomes</taxon>
        <taxon>ecological metagenomes</taxon>
    </lineage>
</organism>
<evidence type="ECO:0000313" key="2">
    <source>
        <dbReference type="EMBL" id="SVB71107.1"/>
    </source>
</evidence>